<feature type="region of interest" description="Disordered" evidence="1">
    <location>
        <begin position="51"/>
        <end position="73"/>
    </location>
</feature>
<comment type="caution">
    <text evidence="2">The sequence shown here is derived from an EMBL/GenBank/DDBJ whole genome shotgun (WGS) entry which is preliminary data.</text>
</comment>
<protein>
    <submittedName>
        <fullName evidence="2">Uncharacterized protein</fullName>
    </submittedName>
</protein>
<proteinExistence type="predicted"/>
<dbReference type="Proteomes" id="UP001054837">
    <property type="component" value="Unassembled WGS sequence"/>
</dbReference>
<feature type="compositionally biased region" description="Basic and acidic residues" evidence="1">
    <location>
        <begin position="1"/>
        <end position="10"/>
    </location>
</feature>
<evidence type="ECO:0000313" key="2">
    <source>
        <dbReference type="EMBL" id="GIY14350.1"/>
    </source>
</evidence>
<name>A0AAV4QYL3_9ARAC</name>
<evidence type="ECO:0000313" key="3">
    <source>
        <dbReference type="Proteomes" id="UP001054837"/>
    </source>
</evidence>
<keyword evidence="3" id="KW-1185">Reference proteome</keyword>
<feature type="region of interest" description="Disordered" evidence="1">
    <location>
        <begin position="1"/>
        <end position="38"/>
    </location>
</feature>
<gene>
    <name evidence="2" type="ORF">CDAR_388501</name>
</gene>
<organism evidence="2 3">
    <name type="scientific">Caerostris darwini</name>
    <dbReference type="NCBI Taxonomy" id="1538125"/>
    <lineage>
        <taxon>Eukaryota</taxon>
        <taxon>Metazoa</taxon>
        <taxon>Ecdysozoa</taxon>
        <taxon>Arthropoda</taxon>
        <taxon>Chelicerata</taxon>
        <taxon>Arachnida</taxon>
        <taxon>Araneae</taxon>
        <taxon>Araneomorphae</taxon>
        <taxon>Entelegynae</taxon>
        <taxon>Araneoidea</taxon>
        <taxon>Araneidae</taxon>
        <taxon>Caerostris</taxon>
    </lineage>
</organism>
<sequence length="104" mass="11741">MLGGARYHDEGDSETVLSRRFTGPTTDHHNIPLSKESNPVRLPRTYNFIRPRNLNSSSNSSMTPFHPRLSHSSQSTTKLEVCPQFTSFGKILFIIVAVSSLKFY</sequence>
<reference evidence="2 3" key="1">
    <citation type="submission" date="2021-06" db="EMBL/GenBank/DDBJ databases">
        <title>Caerostris darwini draft genome.</title>
        <authorList>
            <person name="Kono N."/>
            <person name="Arakawa K."/>
        </authorList>
    </citation>
    <scope>NUCLEOTIDE SEQUENCE [LARGE SCALE GENOMIC DNA]</scope>
</reference>
<dbReference type="AlphaFoldDB" id="A0AAV4QYL3"/>
<evidence type="ECO:0000256" key="1">
    <source>
        <dbReference type="SAM" id="MobiDB-lite"/>
    </source>
</evidence>
<dbReference type="EMBL" id="BPLQ01005354">
    <property type="protein sequence ID" value="GIY14350.1"/>
    <property type="molecule type" value="Genomic_DNA"/>
</dbReference>
<accession>A0AAV4QYL3</accession>